<organism evidence="10 11">
    <name type="scientific">Caldicoprobacter faecalis</name>
    <dbReference type="NCBI Taxonomy" id="937334"/>
    <lineage>
        <taxon>Bacteria</taxon>
        <taxon>Bacillati</taxon>
        <taxon>Bacillota</taxon>
        <taxon>Clostridia</taxon>
        <taxon>Caldicoprobacterales</taxon>
        <taxon>Caldicoprobacteraceae</taxon>
        <taxon>Caldicoprobacter</taxon>
    </lineage>
</organism>
<keyword evidence="1 7" id="KW-0963">Cytoplasm</keyword>
<dbReference type="SMART" id="SM00650">
    <property type="entry name" value="rADc"/>
    <property type="match status" value="1"/>
</dbReference>
<dbReference type="GO" id="GO:0003723">
    <property type="term" value="F:RNA binding"/>
    <property type="evidence" value="ECO:0007669"/>
    <property type="project" value="UniProtKB-UniRule"/>
</dbReference>
<comment type="subcellular location">
    <subcellularLocation>
        <location evidence="7">Cytoplasm</location>
    </subcellularLocation>
</comment>
<proteinExistence type="inferred from homology"/>
<comment type="function">
    <text evidence="7">Specifically dimethylates two adjacent adenosines (A1518 and A1519) in the loop of a conserved hairpin near the 3'-end of 16S rRNA in the 30S particle. May play a critical role in biogenesis of 30S subunits.</text>
</comment>
<comment type="similarity">
    <text evidence="7">Belongs to the class I-like SAM-binding methyltransferase superfamily. rRNA adenine N(6)-methyltransferase family. RsmA subfamily.</text>
</comment>
<dbReference type="Proteomes" id="UP000198577">
    <property type="component" value="Unassembled WGS sequence"/>
</dbReference>
<dbReference type="EMBL" id="FOXR01000013">
    <property type="protein sequence ID" value="SFQ12793.1"/>
    <property type="molecule type" value="Genomic_DNA"/>
</dbReference>
<evidence type="ECO:0000256" key="6">
    <source>
        <dbReference type="ARBA" id="ARBA00022884"/>
    </source>
</evidence>
<dbReference type="CDD" id="cd02440">
    <property type="entry name" value="AdoMet_MTases"/>
    <property type="match status" value="1"/>
</dbReference>
<feature type="binding site" evidence="7 8">
    <location>
        <position position="60"/>
    </location>
    <ligand>
        <name>S-adenosyl-L-methionine</name>
        <dbReference type="ChEBI" id="CHEBI:59789"/>
    </ligand>
</feature>
<dbReference type="Gene3D" id="1.10.8.100">
    <property type="entry name" value="Ribosomal RNA adenine dimethylase-like, domain 2"/>
    <property type="match status" value="1"/>
</dbReference>
<evidence type="ECO:0000256" key="2">
    <source>
        <dbReference type="ARBA" id="ARBA00022552"/>
    </source>
</evidence>
<protein>
    <recommendedName>
        <fullName evidence="7">Ribosomal RNA small subunit methyltransferase A</fullName>
        <ecNumber evidence="7">2.1.1.182</ecNumber>
    </recommendedName>
    <alternativeName>
        <fullName evidence="7">16S rRNA (adenine(1518)-N(6)/adenine(1519)-N(6))-dimethyltransferase</fullName>
    </alternativeName>
    <alternativeName>
        <fullName evidence="7">16S rRNA dimethyladenosine transferase</fullName>
    </alternativeName>
    <alternativeName>
        <fullName evidence="7">16S rRNA dimethylase</fullName>
    </alternativeName>
    <alternativeName>
        <fullName evidence="7">S-adenosylmethionine-6-N', N'-adenosyl(rRNA) dimethyltransferase</fullName>
    </alternativeName>
</protein>
<keyword evidence="5 7" id="KW-0949">S-adenosyl-L-methionine</keyword>
<dbReference type="InterPro" id="IPR020596">
    <property type="entry name" value="rRNA_Ade_Mease_Trfase_CS"/>
</dbReference>
<keyword evidence="2 7" id="KW-0698">rRNA processing</keyword>
<evidence type="ECO:0000313" key="11">
    <source>
        <dbReference type="Proteomes" id="UP000198577"/>
    </source>
</evidence>
<dbReference type="InterPro" id="IPR029063">
    <property type="entry name" value="SAM-dependent_MTases_sf"/>
</dbReference>
<dbReference type="InterPro" id="IPR020598">
    <property type="entry name" value="rRNA_Ade_methylase_Trfase_N"/>
</dbReference>
<dbReference type="GO" id="GO:0005829">
    <property type="term" value="C:cytosol"/>
    <property type="evidence" value="ECO:0007669"/>
    <property type="project" value="TreeGrafter"/>
</dbReference>
<dbReference type="Gene3D" id="3.40.50.150">
    <property type="entry name" value="Vaccinia Virus protein VP39"/>
    <property type="match status" value="1"/>
</dbReference>
<evidence type="ECO:0000256" key="3">
    <source>
        <dbReference type="ARBA" id="ARBA00022603"/>
    </source>
</evidence>
<evidence type="ECO:0000256" key="1">
    <source>
        <dbReference type="ARBA" id="ARBA00022490"/>
    </source>
</evidence>
<dbReference type="PROSITE" id="PS01131">
    <property type="entry name" value="RRNA_A_DIMETH"/>
    <property type="match status" value="1"/>
</dbReference>
<accession>A0A1I5VZE5</accession>
<feature type="binding site" evidence="7 8">
    <location>
        <position position="33"/>
    </location>
    <ligand>
        <name>S-adenosyl-L-methionine</name>
        <dbReference type="ChEBI" id="CHEBI:59789"/>
    </ligand>
</feature>
<dbReference type="InterPro" id="IPR023165">
    <property type="entry name" value="rRNA_Ade_diMease-like_C"/>
</dbReference>
<dbReference type="InterPro" id="IPR011530">
    <property type="entry name" value="rRNA_adenine_dimethylase"/>
</dbReference>
<dbReference type="HAMAP" id="MF_00607">
    <property type="entry name" value="16SrRNA_methyltr_A"/>
    <property type="match status" value="1"/>
</dbReference>
<keyword evidence="6 7" id="KW-0694">RNA-binding</keyword>
<dbReference type="GO" id="GO:0052908">
    <property type="term" value="F:16S rRNA (adenine(1518)-N(6)/adenine(1519)-N(6))-dimethyltransferase activity"/>
    <property type="evidence" value="ECO:0007669"/>
    <property type="project" value="UniProtKB-EC"/>
</dbReference>
<dbReference type="AlphaFoldDB" id="A0A1I5VZE5"/>
<evidence type="ECO:0000256" key="8">
    <source>
        <dbReference type="PROSITE-ProRule" id="PRU01026"/>
    </source>
</evidence>
<dbReference type="SUPFAM" id="SSF53335">
    <property type="entry name" value="S-adenosyl-L-methionine-dependent methyltransferases"/>
    <property type="match status" value="1"/>
</dbReference>
<evidence type="ECO:0000256" key="4">
    <source>
        <dbReference type="ARBA" id="ARBA00022679"/>
    </source>
</evidence>
<dbReference type="FunFam" id="1.10.8.100:FF:000001">
    <property type="entry name" value="Ribosomal RNA small subunit methyltransferase A"/>
    <property type="match status" value="1"/>
</dbReference>
<dbReference type="NCBIfam" id="TIGR00755">
    <property type="entry name" value="ksgA"/>
    <property type="match status" value="1"/>
</dbReference>
<keyword evidence="4 7" id="KW-0808">Transferase</keyword>
<evidence type="ECO:0000259" key="9">
    <source>
        <dbReference type="SMART" id="SM00650"/>
    </source>
</evidence>
<reference evidence="10 11" key="1">
    <citation type="submission" date="2016-10" db="EMBL/GenBank/DDBJ databases">
        <authorList>
            <person name="de Groot N.N."/>
        </authorList>
    </citation>
    <scope>NUCLEOTIDE SEQUENCE [LARGE SCALE GENOMIC DNA]</scope>
    <source>
        <strain evidence="10 11">DSM 20678</strain>
    </source>
</reference>
<dbReference type="PROSITE" id="PS51689">
    <property type="entry name" value="SAM_RNA_A_N6_MT"/>
    <property type="match status" value="1"/>
</dbReference>
<keyword evidence="3 7" id="KW-0489">Methyltransferase</keyword>
<dbReference type="PANTHER" id="PTHR11727:SF7">
    <property type="entry name" value="DIMETHYLADENOSINE TRANSFERASE-RELATED"/>
    <property type="match status" value="1"/>
</dbReference>
<comment type="catalytic activity">
    <reaction evidence="7">
        <text>adenosine(1518)/adenosine(1519) in 16S rRNA + 4 S-adenosyl-L-methionine = N(6)-dimethyladenosine(1518)/N(6)-dimethyladenosine(1519) in 16S rRNA + 4 S-adenosyl-L-homocysteine + 4 H(+)</text>
        <dbReference type="Rhea" id="RHEA:19609"/>
        <dbReference type="Rhea" id="RHEA-COMP:10232"/>
        <dbReference type="Rhea" id="RHEA-COMP:10233"/>
        <dbReference type="ChEBI" id="CHEBI:15378"/>
        <dbReference type="ChEBI" id="CHEBI:57856"/>
        <dbReference type="ChEBI" id="CHEBI:59789"/>
        <dbReference type="ChEBI" id="CHEBI:74411"/>
        <dbReference type="ChEBI" id="CHEBI:74493"/>
        <dbReference type="EC" id="2.1.1.182"/>
    </reaction>
</comment>
<dbReference type="PANTHER" id="PTHR11727">
    <property type="entry name" value="DIMETHYLADENOSINE TRANSFERASE"/>
    <property type="match status" value="1"/>
</dbReference>
<evidence type="ECO:0000256" key="7">
    <source>
        <dbReference type="HAMAP-Rule" id="MF_00607"/>
    </source>
</evidence>
<feature type="binding site" evidence="7 8">
    <location>
        <position position="130"/>
    </location>
    <ligand>
        <name>S-adenosyl-L-methionine</name>
        <dbReference type="ChEBI" id="CHEBI:59789"/>
    </ligand>
</feature>
<gene>
    <name evidence="7" type="primary">rsmA</name>
    <name evidence="7" type="synonym">ksgA</name>
    <name evidence="10" type="ORF">SAMN05444406_11338</name>
</gene>
<keyword evidence="11" id="KW-1185">Reference proteome</keyword>
<dbReference type="InterPro" id="IPR001737">
    <property type="entry name" value="KsgA/Erm"/>
</dbReference>
<dbReference type="Pfam" id="PF00398">
    <property type="entry name" value="RrnaAD"/>
    <property type="match status" value="1"/>
</dbReference>
<evidence type="ECO:0000256" key="5">
    <source>
        <dbReference type="ARBA" id="ARBA00022691"/>
    </source>
</evidence>
<dbReference type="FunFam" id="3.40.50.150:FF:000023">
    <property type="entry name" value="Ribosomal RNA small subunit methyltransferase A"/>
    <property type="match status" value="1"/>
</dbReference>
<feature type="binding site" evidence="7 8">
    <location>
        <position position="35"/>
    </location>
    <ligand>
        <name>S-adenosyl-L-methionine</name>
        <dbReference type="ChEBI" id="CHEBI:59789"/>
    </ligand>
</feature>
<feature type="binding site" evidence="7 8">
    <location>
        <position position="81"/>
    </location>
    <ligand>
        <name>S-adenosyl-L-methionine</name>
        <dbReference type="ChEBI" id="CHEBI:59789"/>
    </ligand>
</feature>
<evidence type="ECO:0000313" key="10">
    <source>
        <dbReference type="EMBL" id="SFQ12793.1"/>
    </source>
</evidence>
<name>A0A1I5VZE5_9FIRM</name>
<feature type="binding site" evidence="7 8">
    <location>
        <position position="106"/>
    </location>
    <ligand>
        <name>S-adenosyl-L-methionine</name>
        <dbReference type="ChEBI" id="CHEBI:59789"/>
    </ligand>
</feature>
<dbReference type="STRING" id="937334.SAMN05444406_11338"/>
<feature type="domain" description="Ribosomal RNA adenine methylase transferase N-terminal" evidence="9">
    <location>
        <begin position="40"/>
        <end position="215"/>
    </location>
</feature>
<sequence>MMCKDIQPLTSPRVVKELMARYGVNFKKSLGQNFLIDRNILMKIIQAAELDRQDVVLEIGAGIGTLTRELANAAKLVVAIEIDKRLFPILNETLAGCSNVELIQGDVLKLDVKQLVQKYFGQRPFKVVGNLPYYITTPVLMMFLESNLPFEAMVVMVQKEVAQRMTAVAGTKDYGMLSIAVQYYTCPEIVAVASANVFIPPPKVDSAIVLLRKRPNPPVHVQDPTVFFKVVKAAFGQRRKTVLNALTALEMEGVDKQKLQDMLKKCNIDPKMRGEDLAIQQYADMANALCLESQKGQ</sequence>
<dbReference type="EC" id="2.1.1.182" evidence="7"/>